<dbReference type="CDD" id="cd06347">
    <property type="entry name" value="PBP1_ABC_LivK_ligand_binding-like"/>
    <property type="match status" value="1"/>
</dbReference>
<evidence type="ECO:0000259" key="3">
    <source>
        <dbReference type="Pfam" id="PF13458"/>
    </source>
</evidence>
<feature type="domain" description="Leucine-binding protein" evidence="3">
    <location>
        <begin position="27"/>
        <end position="358"/>
    </location>
</feature>
<dbReference type="Proteomes" id="UP000231493">
    <property type="component" value="Unassembled WGS sequence"/>
</dbReference>
<evidence type="ECO:0000256" key="1">
    <source>
        <dbReference type="ARBA" id="ARBA00010062"/>
    </source>
</evidence>
<dbReference type="AlphaFoldDB" id="A0A1J5GP65"/>
<sequence>MKKFGLLAGIFLSLLLICSLIVGAADEIVIGVYEPMTGPMAAGGQMTMEGVNLAFEQTPTVLDKPIKMVLVDNKSEKVEAANAVARLIEYEKAVAIVGSYGSSCAIPGSEVANKAGIPMVGCSPTNPLVTLGKPYAFRACFIDPFQGAVMANFAVSNLHAKTAVVIQDIASDYAVGLSNFFREAFIKLTGDPKSIVGLISYQTGDQDFTAQVTYAAGKKPDVVFVPAGSYGDAALIIKQGKEMGITANFLGGDTWEAPEFIEVGGEAVEGGYFSTHFDATAVTTEAAKKFSDSFQKKYNREPSAFAALGFDAFNLVIDAIKRAGSADPKAIRDALAVTKDYEGVTGMITLDFNGDATKDAIIKTIENGKFKYVATVHPF</sequence>
<dbReference type="SUPFAM" id="SSF53822">
    <property type="entry name" value="Periplasmic binding protein-like I"/>
    <property type="match status" value="1"/>
</dbReference>
<dbReference type="Proteomes" id="UP000230646">
    <property type="component" value="Unassembled WGS sequence"/>
</dbReference>
<reference evidence="9 10" key="3">
    <citation type="submission" date="2017-09" db="EMBL/GenBank/DDBJ databases">
        <title>Depth-based differentiation of microbial function through sediment-hosted aquifers and enrichment of novel symbionts in the deep terrestrial subsurface.</title>
        <authorList>
            <person name="Probst A.J."/>
            <person name="Ladd B."/>
            <person name="Jarett J.K."/>
            <person name="Geller-Mcgrath D.E."/>
            <person name="Sieber C.M."/>
            <person name="Emerson J.B."/>
            <person name="Anantharaman K."/>
            <person name="Thomas B.C."/>
            <person name="Malmstrom R."/>
            <person name="Stieglmeier M."/>
            <person name="Klingl A."/>
            <person name="Woyke T."/>
            <person name="Ryan C.M."/>
            <person name="Banfield J.F."/>
        </authorList>
    </citation>
    <scope>NUCLEOTIDE SEQUENCE [LARGE SCALE GENOMIC DNA]</scope>
    <source>
        <strain evidence="6">CG_4_10_14_3_um_filter_34_13</strain>
        <strain evidence="7">CG_4_9_14_3_um_filter_33_16</strain>
    </source>
</reference>
<accession>A0A1J5GP65</accession>
<dbReference type="RefSeq" id="WP_406607853.1">
    <property type="nucleotide sequence ID" value="NZ_PFKO01000258.1"/>
</dbReference>
<evidence type="ECO:0000313" key="4">
    <source>
        <dbReference type="EMBL" id="OIP69638.1"/>
    </source>
</evidence>
<dbReference type="PANTHER" id="PTHR30483">
    <property type="entry name" value="LEUCINE-SPECIFIC-BINDING PROTEIN"/>
    <property type="match status" value="1"/>
</dbReference>
<dbReference type="Gene3D" id="3.40.50.2300">
    <property type="match status" value="2"/>
</dbReference>
<dbReference type="EMBL" id="PFKO01000258">
    <property type="protein sequence ID" value="PIY32111.1"/>
    <property type="molecule type" value="Genomic_DNA"/>
</dbReference>
<evidence type="ECO:0000313" key="7">
    <source>
        <dbReference type="EMBL" id="PJB56525.1"/>
    </source>
</evidence>
<dbReference type="InterPro" id="IPR028082">
    <property type="entry name" value="Peripla_BP_I"/>
</dbReference>
<protein>
    <submittedName>
        <fullName evidence="4">Branched-chain amino acid ABC transporter substrate-binding protein</fullName>
    </submittedName>
</protein>
<dbReference type="Proteomes" id="UP000182763">
    <property type="component" value="Unassembled WGS sequence"/>
</dbReference>
<evidence type="ECO:0000256" key="2">
    <source>
        <dbReference type="ARBA" id="ARBA00022729"/>
    </source>
</evidence>
<comment type="caution">
    <text evidence="4">The sequence shown here is derived from an EMBL/GenBank/DDBJ whole genome shotgun (WGS) entry which is preliminary data.</text>
</comment>
<evidence type="ECO:0000313" key="6">
    <source>
        <dbReference type="EMBL" id="PIY32111.1"/>
    </source>
</evidence>
<evidence type="ECO:0000313" key="8">
    <source>
        <dbReference type="Proteomes" id="UP000182763"/>
    </source>
</evidence>
<accession>A0A2M7PNW8</accession>
<accession>A0A2M7K7I5</accession>
<dbReference type="InterPro" id="IPR051010">
    <property type="entry name" value="BCAA_transport"/>
</dbReference>
<accession>A0A2M8CBR9</accession>
<dbReference type="InterPro" id="IPR028081">
    <property type="entry name" value="Leu-bd"/>
</dbReference>
<name>A0A1J5GP65_9BACT</name>
<dbReference type="Pfam" id="PF13458">
    <property type="entry name" value="Peripla_BP_6"/>
    <property type="match status" value="1"/>
</dbReference>
<dbReference type="EMBL" id="MNYY01000099">
    <property type="protein sequence ID" value="OIP69638.1"/>
    <property type="molecule type" value="Genomic_DNA"/>
</dbReference>
<evidence type="ECO:0000313" key="5">
    <source>
        <dbReference type="EMBL" id="PIX34108.1"/>
    </source>
</evidence>
<reference evidence="4 8" key="1">
    <citation type="journal article" date="2016" name="Environ. Microbiol.">
        <title>Genomic resolution of a cold subsurface aquifer community provides metabolic insights for novel microbes adapted to high CO concentrations.</title>
        <authorList>
            <person name="Probst A.J."/>
            <person name="Castelle C.J."/>
            <person name="Singh A."/>
            <person name="Brown C.T."/>
            <person name="Anantharaman K."/>
            <person name="Sharon I."/>
            <person name="Hug L.A."/>
            <person name="Burstein D."/>
            <person name="Emerson J.B."/>
            <person name="Thomas B.C."/>
            <person name="Banfield J.F."/>
        </authorList>
    </citation>
    <scope>NUCLEOTIDE SEQUENCE [LARGE SCALE GENOMIC DNA]</scope>
    <source>
        <strain evidence="4">CG2_30_33_13</strain>
    </source>
</reference>
<dbReference type="Proteomes" id="UP000228560">
    <property type="component" value="Unassembled WGS sequence"/>
</dbReference>
<dbReference type="STRING" id="1805029.AUK42_05075"/>
<proteinExistence type="inferred from homology"/>
<dbReference type="PANTHER" id="PTHR30483:SF6">
    <property type="entry name" value="PERIPLASMIC BINDING PROTEIN OF ABC TRANSPORTER FOR NATURAL AMINO ACIDS"/>
    <property type="match status" value="1"/>
</dbReference>
<reference evidence="5" key="2">
    <citation type="submission" date="2017-09" db="EMBL/GenBank/DDBJ databases">
        <title>Depth-based differentiation of microbial function through sediment-hosted aquifers and enrichment of novel symbionts in the deep terrestrial subsurface.</title>
        <authorList>
            <person name="Probst A.J."/>
            <person name="Ladd B."/>
            <person name="Jarett J.K."/>
            <person name="Geller-Mcgrath D.E."/>
            <person name="Sieber C.M.K."/>
            <person name="Emerson J.B."/>
            <person name="Anantharaman K."/>
            <person name="Thomas B.C."/>
            <person name="Malmstrom R."/>
            <person name="Stieglmeier M."/>
            <person name="Klingl A."/>
            <person name="Woyke T."/>
            <person name="Ryan C.M."/>
            <person name="Banfield J.F."/>
        </authorList>
    </citation>
    <scope>NUCLEOTIDE SEQUENCE</scope>
    <source>
        <strain evidence="5">CG_4_8_14_3_um_filter_34_18</strain>
    </source>
</reference>
<dbReference type="EMBL" id="PFTV01000121">
    <property type="protein sequence ID" value="PJB56525.1"/>
    <property type="molecule type" value="Genomic_DNA"/>
</dbReference>
<dbReference type="EMBL" id="PFIP01000102">
    <property type="protein sequence ID" value="PIX34108.1"/>
    <property type="molecule type" value="Genomic_DNA"/>
</dbReference>
<evidence type="ECO:0000313" key="10">
    <source>
        <dbReference type="Proteomes" id="UP000230646"/>
    </source>
</evidence>
<keyword evidence="2" id="KW-0732">Signal</keyword>
<comment type="similarity">
    <text evidence="1">Belongs to the leucine-binding protein family.</text>
</comment>
<evidence type="ECO:0000313" key="9">
    <source>
        <dbReference type="Proteomes" id="UP000228560"/>
    </source>
</evidence>
<organism evidence="4 8">
    <name type="scientific">Candidatus Infernicultor aquiphilus</name>
    <dbReference type="NCBI Taxonomy" id="1805029"/>
    <lineage>
        <taxon>Bacteria</taxon>
        <taxon>Pseudomonadati</taxon>
        <taxon>Atribacterota</taxon>
        <taxon>Candidatus Phoenicimicrobiia</taxon>
        <taxon>Candidatus Pheonicimicrobiales</taxon>
        <taxon>Candidatus Phoenicimicrobiaceae</taxon>
        <taxon>Candidatus Infernicultor</taxon>
    </lineage>
</organism>
<gene>
    <name evidence="4" type="ORF">AUK42_05075</name>
    <name evidence="7" type="ORF">CO097_04925</name>
    <name evidence="6" type="ORF">COZ07_06830</name>
    <name evidence="5" type="ORF">COZ58_05045</name>
</gene>